<dbReference type="NCBIfam" id="TIGR00339">
    <property type="entry name" value="sopT"/>
    <property type="match status" value="1"/>
</dbReference>
<name>A0ABX1Z5S1_9BACL</name>
<dbReference type="Pfam" id="PF01747">
    <property type="entry name" value="ATP-sulfurylase"/>
    <property type="match status" value="1"/>
</dbReference>
<sequence>MTTIKSHGGELINRLVPAEQREELIKRAASLKQIRVNSWTISDLDLIAVGAFSPLTGFLDEANYNSVVETMRLTDGTVWSIPVTLSIAPEVAASITVGEQVALVDEEDDITYAILDTTSIYKVDQVNEAFKVFKTNNMAHPGVDKLYSRSSTNIGGSIQLLNRPKPKKFEEFYFDPSETRRIFAEKGWKTVVGFQTRNPVHRAHEYIQKSAMEIVDGLFLNPLVGETKSDDIPADVRMKSYLVLLENYYPKDRTFLGVYPAAMRYAGPREAILHAIVRRNYGCTHFIVGRDHAGVGDYYGTYEAQEIFSDFTAEEIGITPLFFEHSFFCTKCGNMASSKTCPHDKSHHMHLSGTKVRGLLRDGQCPPPEFTRPEVAQVLIEGLRDPEYQV</sequence>
<dbReference type="EC" id="2.7.7.4" evidence="8"/>
<organism evidence="11 12">
    <name type="scientific">Paenibacillus germinis</name>
    <dbReference type="NCBI Taxonomy" id="2654979"/>
    <lineage>
        <taxon>Bacteria</taxon>
        <taxon>Bacillati</taxon>
        <taxon>Bacillota</taxon>
        <taxon>Bacilli</taxon>
        <taxon>Bacillales</taxon>
        <taxon>Paenibacillaceae</taxon>
        <taxon>Paenibacillus</taxon>
    </lineage>
</organism>
<dbReference type="InterPro" id="IPR020792">
    <property type="entry name" value="SO4_adenylyltransferase_pro"/>
</dbReference>
<dbReference type="Gene3D" id="3.40.50.620">
    <property type="entry name" value="HUPs"/>
    <property type="match status" value="1"/>
</dbReference>
<dbReference type="InterPro" id="IPR015947">
    <property type="entry name" value="PUA-like_sf"/>
</dbReference>
<dbReference type="RefSeq" id="WP_171691217.1">
    <property type="nucleotide sequence ID" value="NZ_WHOC01000100.1"/>
</dbReference>
<dbReference type="Proteomes" id="UP000658690">
    <property type="component" value="Unassembled WGS sequence"/>
</dbReference>
<evidence type="ECO:0000256" key="3">
    <source>
        <dbReference type="ARBA" id="ARBA00022695"/>
    </source>
</evidence>
<comment type="caution">
    <text evidence="11">The sequence shown here is derived from an EMBL/GenBank/DDBJ whole genome shotgun (WGS) entry which is preliminary data.</text>
</comment>
<evidence type="ECO:0000259" key="10">
    <source>
        <dbReference type="Pfam" id="PF14306"/>
    </source>
</evidence>
<keyword evidence="12" id="KW-1185">Reference proteome</keyword>
<dbReference type="InterPro" id="IPR024951">
    <property type="entry name" value="Sulfurylase_cat_dom"/>
</dbReference>
<comment type="pathway">
    <text evidence="1 8">Sulfur metabolism; hydrogen sulfide biosynthesis; sulfite from sulfate: step 1/3.</text>
</comment>
<dbReference type="EMBL" id="WHOC01000100">
    <property type="protein sequence ID" value="NOU88184.1"/>
    <property type="molecule type" value="Genomic_DNA"/>
</dbReference>
<evidence type="ECO:0000256" key="5">
    <source>
        <dbReference type="ARBA" id="ARBA00022840"/>
    </source>
</evidence>
<dbReference type="SUPFAM" id="SSF52374">
    <property type="entry name" value="Nucleotidylyl transferase"/>
    <property type="match status" value="1"/>
</dbReference>
<feature type="domain" description="ATP-sulfurylase PUA-like" evidence="10">
    <location>
        <begin position="4"/>
        <end position="163"/>
    </location>
</feature>
<dbReference type="GO" id="GO:0004781">
    <property type="term" value="F:sulfate adenylyltransferase (ATP) activity"/>
    <property type="evidence" value="ECO:0007669"/>
    <property type="project" value="UniProtKB-EC"/>
</dbReference>
<dbReference type="InterPro" id="IPR025980">
    <property type="entry name" value="ATP-Sase_PUA-like_dom"/>
</dbReference>
<comment type="similarity">
    <text evidence="6 8">Belongs to the sulfate adenylyltransferase family.</text>
</comment>
<dbReference type="Pfam" id="PF14306">
    <property type="entry name" value="PUA_2"/>
    <property type="match status" value="1"/>
</dbReference>
<keyword evidence="2 8" id="KW-0808">Transferase</keyword>
<keyword evidence="3 8" id="KW-0548">Nucleotidyltransferase</keyword>
<evidence type="ECO:0000256" key="8">
    <source>
        <dbReference type="HAMAP-Rule" id="MF_00066"/>
    </source>
</evidence>
<reference evidence="11 12" key="1">
    <citation type="submission" date="2019-10" db="EMBL/GenBank/DDBJ databases">
        <title>Description of Paenibacillus choica sp. nov.</title>
        <authorList>
            <person name="Carlier A."/>
            <person name="Qi S."/>
        </authorList>
    </citation>
    <scope>NUCLEOTIDE SEQUENCE [LARGE SCALE GENOMIC DNA]</scope>
    <source>
        <strain evidence="11 12">LMG 31460</strain>
    </source>
</reference>
<evidence type="ECO:0000313" key="12">
    <source>
        <dbReference type="Proteomes" id="UP000658690"/>
    </source>
</evidence>
<keyword evidence="5 8" id="KW-0067">ATP-binding</keyword>
<dbReference type="PANTHER" id="PTHR43509">
    <property type="match status" value="1"/>
</dbReference>
<dbReference type="PANTHER" id="PTHR43509:SF1">
    <property type="entry name" value="SULFATE ADENYLYLTRANSFERASE"/>
    <property type="match status" value="1"/>
</dbReference>
<evidence type="ECO:0000256" key="4">
    <source>
        <dbReference type="ARBA" id="ARBA00022741"/>
    </source>
</evidence>
<dbReference type="InterPro" id="IPR014729">
    <property type="entry name" value="Rossmann-like_a/b/a_fold"/>
</dbReference>
<evidence type="ECO:0000256" key="7">
    <source>
        <dbReference type="ARBA" id="ARBA00049370"/>
    </source>
</evidence>
<dbReference type="Gene3D" id="3.10.400.10">
    <property type="entry name" value="Sulfate adenylyltransferase"/>
    <property type="match status" value="1"/>
</dbReference>
<gene>
    <name evidence="8 11" type="primary">sat</name>
    <name evidence="11" type="ORF">GC102_20770</name>
</gene>
<dbReference type="CDD" id="cd00517">
    <property type="entry name" value="ATPS"/>
    <property type="match status" value="1"/>
</dbReference>
<dbReference type="SUPFAM" id="SSF88697">
    <property type="entry name" value="PUA domain-like"/>
    <property type="match status" value="1"/>
</dbReference>
<comment type="catalytic activity">
    <reaction evidence="7 8">
        <text>sulfate + ATP + H(+) = adenosine 5'-phosphosulfate + diphosphate</text>
        <dbReference type="Rhea" id="RHEA:18133"/>
        <dbReference type="ChEBI" id="CHEBI:15378"/>
        <dbReference type="ChEBI" id="CHEBI:16189"/>
        <dbReference type="ChEBI" id="CHEBI:30616"/>
        <dbReference type="ChEBI" id="CHEBI:33019"/>
        <dbReference type="ChEBI" id="CHEBI:58243"/>
        <dbReference type="EC" id="2.7.7.4"/>
    </reaction>
</comment>
<evidence type="ECO:0000313" key="11">
    <source>
        <dbReference type="EMBL" id="NOU88184.1"/>
    </source>
</evidence>
<evidence type="ECO:0000259" key="9">
    <source>
        <dbReference type="Pfam" id="PF01747"/>
    </source>
</evidence>
<keyword evidence="4 8" id="KW-0547">Nucleotide-binding</keyword>
<dbReference type="HAMAP" id="MF_00066">
    <property type="entry name" value="Sulf_adenylyltr"/>
    <property type="match status" value="1"/>
</dbReference>
<evidence type="ECO:0000256" key="1">
    <source>
        <dbReference type="ARBA" id="ARBA00005048"/>
    </source>
</evidence>
<evidence type="ECO:0000256" key="6">
    <source>
        <dbReference type="ARBA" id="ARBA00037980"/>
    </source>
</evidence>
<evidence type="ECO:0000256" key="2">
    <source>
        <dbReference type="ARBA" id="ARBA00022679"/>
    </source>
</evidence>
<accession>A0ABX1Z5S1</accession>
<proteinExistence type="inferred from homology"/>
<dbReference type="NCBIfam" id="NF003166">
    <property type="entry name" value="PRK04149.1"/>
    <property type="match status" value="1"/>
</dbReference>
<protein>
    <recommendedName>
        <fullName evidence="8">Sulfate adenylyltransferase</fullName>
        <ecNumber evidence="8">2.7.7.4</ecNumber>
    </recommendedName>
    <alternativeName>
        <fullName evidence="8">ATP-sulfurylase</fullName>
    </alternativeName>
    <alternativeName>
        <fullName evidence="8">Sulfate adenylate transferase</fullName>
        <shortName evidence="8">SAT</shortName>
    </alternativeName>
</protein>
<dbReference type="InterPro" id="IPR002650">
    <property type="entry name" value="Sulphate_adenylyltransferase"/>
</dbReference>
<feature type="domain" description="Sulphate adenylyltransferase catalytic" evidence="9">
    <location>
        <begin position="171"/>
        <end position="381"/>
    </location>
</feature>